<evidence type="ECO:0000256" key="1">
    <source>
        <dbReference type="ARBA" id="ARBA00001712"/>
    </source>
</evidence>
<comment type="similarity">
    <text evidence="4">Belongs to the aldose epimerase family.</text>
</comment>
<evidence type="ECO:0000313" key="13">
    <source>
        <dbReference type="EMBL" id="GMR59238.1"/>
    </source>
</evidence>
<sequence length="395" mass="44629">SPTLRLSFSLPSSFSSYLISISLHSIQSPLFFSTLFISFSHFPSSPLLSFLLLSSSDPSLLQMSSDDSPIEFVDITNDEGLRARLLSWGATLVSLWFHDKEGREHDCVLGYDSIQEYEKDGVQMGRTIGRVSNRIKEGLFTLEDRKIQLEKNEGNNHLHGGSKGCSQRNWSIHRRSSNSVTFLITQREELDGYPGDAMIKCTYTVNDLNQLVIEHRAETTVPSPIAMTNHAYWNLDEDATTCLDMHLFVRAHYYLPVDAEQCPNGDTKPVFGTSYNFNKMRRIGPSPPIDHDLILTEHDKNQIVLALECPSTGIRMTMRTTYPSIHIYSAEHFDGSIHGKGGRSYPEAAGLAIEPQQYTSAVHFDWFPPVIVHPDTPYEQEIIYSFQHIQPKLTA</sequence>
<comment type="pathway">
    <text evidence="2">Carbohydrate metabolism; galactose metabolism.</text>
</comment>
<keyword evidence="6" id="KW-0413">Isomerase</keyword>
<evidence type="ECO:0000256" key="2">
    <source>
        <dbReference type="ARBA" id="ARBA00004947"/>
    </source>
</evidence>
<keyword evidence="14" id="KW-1185">Reference proteome</keyword>
<dbReference type="AlphaFoldDB" id="A0AAN5D9A9"/>
<dbReference type="GO" id="GO:0030246">
    <property type="term" value="F:carbohydrate binding"/>
    <property type="evidence" value="ECO:0007669"/>
    <property type="project" value="InterPro"/>
</dbReference>
<dbReference type="PANTHER" id="PTHR10091">
    <property type="entry name" value="ALDOSE-1-EPIMERASE"/>
    <property type="match status" value="1"/>
</dbReference>
<name>A0AAN5D9A9_9BILA</name>
<dbReference type="GO" id="GO:0006006">
    <property type="term" value="P:glucose metabolic process"/>
    <property type="evidence" value="ECO:0007669"/>
    <property type="project" value="TreeGrafter"/>
</dbReference>
<dbReference type="PIRSF" id="PIRSF005096">
    <property type="entry name" value="GALM"/>
    <property type="match status" value="1"/>
</dbReference>
<evidence type="ECO:0000256" key="3">
    <source>
        <dbReference type="ARBA" id="ARBA00005028"/>
    </source>
</evidence>
<feature type="non-terminal residue" evidence="13">
    <location>
        <position position="1"/>
    </location>
</feature>
<dbReference type="PANTHER" id="PTHR10091:SF0">
    <property type="entry name" value="GALACTOSE MUTAROTASE"/>
    <property type="match status" value="1"/>
</dbReference>
<comment type="function">
    <text evidence="9">Mutarotase that catalyzes the interconversion of beta-D-galactose and alpha-D-galactose during galactose metabolism. Beta-D-galactose is metabolized in the liver into glucose 1-phosphate, the primary metabolic fuel, by the action of four enzymes that constitute the Leloir pathway: GALM, GALK1 (galactokinase), GALT (galactose-1-phosphate uridylyltransferase) and GALE (UDP-galactose-4'-epimerase). Involved in the maintenance of the equilibrium between the beta- and alpha-anomers of galactose, therefore ensuring a sufficient supply of the alpha-anomer for GALK1. Also active on D-glucose although shows a preference for galactose over glucose.</text>
</comment>
<evidence type="ECO:0000256" key="4">
    <source>
        <dbReference type="ARBA" id="ARBA00006206"/>
    </source>
</evidence>
<proteinExistence type="inferred from homology"/>
<dbReference type="Proteomes" id="UP001328107">
    <property type="component" value="Unassembled WGS sequence"/>
</dbReference>
<feature type="active site" description="Proton acceptor" evidence="10">
    <location>
        <position position="354"/>
    </location>
</feature>
<dbReference type="GO" id="GO:0004034">
    <property type="term" value="F:aldose 1-epimerase activity"/>
    <property type="evidence" value="ECO:0007669"/>
    <property type="project" value="UniProtKB-EC"/>
</dbReference>
<evidence type="ECO:0000256" key="9">
    <source>
        <dbReference type="ARBA" id="ARBA00045743"/>
    </source>
</evidence>
<accession>A0AAN5D9A9</accession>
<evidence type="ECO:0000256" key="6">
    <source>
        <dbReference type="ARBA" id="ARBA00023235"/>
    </source>
</evidence>
<gene>
    <name evidence="13" type="ORF">PMAYCL1PPCAC_29433</name>
</gene>
<evidence type="ECO:0000256" key="7">
    <source>
        <dbReference type="ARBA" id="ARBA00023277"/>
    </source>
</evidence>
<evidence type="ECO:0000256" key="8">
    <source>
        <dbReference type="ARBA" id="ARBA00032729"/>
    </source>
</evidence>
<evidence type="ECO:0000256" key="10">
    <source>
        <dbReference type="PIRSR" id="PIRSR005096-1"/>
    </source>
</evidence>
<comment type="pathway">
    <text evidence="3">Carbohydrate metabolism; hexose metabolism.</text>
</comment>
<dbReference type="InterPro" id="IPR015443">
    <property type="entry name" value="Aldose_1-epimerase"/>
</dbReference>
<reference evidence="14" key="1">
    <citation type="submission" date="2022-10" db="EMBL/GenBank/DDBJ databases">
        <title>Genome assembly of Pristionchus species.</title>
        <authorList>
            <person name="Yoshida K."/>
            <person name="Sommer R.J."/>
        </authorList>
    </citation>
    <scope>NUCLEOTIDE SEQUENCE [LARGE SCALE GENOMIC DNA]</scope>
    <source>
        <strain evidence="14">RS5460</strain>
    </source>
</reference>
<dbReference type="GO" id="GO:0033499">
    <property type="term" value="P:galactose catabolic process via UDP-galactose, Leloir pathway"/>
    <property type="evidence" value="ECO:0007669"/>
    <property type="project" value="TreeGrafter"/>
</dbReference>
<evidence type="ECO:0000256" key="12">
    <source>
        <dbReference type="PIRSR" id="PIRSR005096-3"/>
    </source>
</evidence>
<feature type="binding site" evidence="12">
    <location>
        <begin position="230"/>
        <end position="232"/>
    </location>
    <ligand>
        <name>beta-D-galactose</name>
        <dbReference type="ChEBI" id="CHEBI:27667"/>
    </ligand>
</feature>
<dbReference type="CDD" id="cd09019">
    <property type="entry name" value="galactose_mutarotase_like"/>
    <property type="match status" value="1"/>
</dbReference>
<comment type="caution">
    <text evidence="13">The sequence shown here is derived from an EMBL/GenBank/DDBJ whole genome shotgun (WGS) entry which is preliminary data.</text>
</comment>
<dbReference type="Gene3D" id="2.70.98.10">
    <property type="match status" value="1"/>
</dbReference>
<dbReference type="EMBL" id="BTRK01000006">
    <property type="protein sequence ID" value="GMR59238.1"/>
    <property type="molecule type" value="Genomic_DNA"/>
</dbReference>
<comment type="catalytic activity">
    <reaction evidence="1">
        <text>alpha-D-galactose = beta-D-galactose</text>
        <dbReference type="Rhea" id="RHEA:28675"/>
        <dbReference type="ChEBI" id="CHEBI:27667"/>
        <dbReference type="ChEBI" id="CHEBI:28061"/>
        <dbReference type="EC" id="5.1.3.3"/>
    </reaction>
    <physiologicalReaction direction="right-to-left" evidence="1">
        <dbReference type="Rhea" id="RHEA:28677"/>
    </physiologicalReaction>
</comment>
<protein>
    <recommendedName>
        <fullName evidence="5">Galactose mutarotase</fullName>
    </recommendedName>
    <alternativeName>
        <fullName evidence="8">Aldose 1-epimerase</fullName>
    </alternativeName>
</protein>
<dbReference type="Pfam" id="PF01263">
    <property type="entry name" value="Aldose_epim"/>
    <property type="match status" value="1"/>
</dbReference>
<dbReference type="InterPro" id="IPR014718">
    <property type="entry name" value="GH-type_carb-bd"/>
</dbReference>
<dbReference type="InterPro" id="IPR008183">
    <property type="entry name" value="Aldose_1/G6P_1-epimerase"/>
</dbReference>
<dbReference type="InterPro" id="IPR011013">
    <property type="entry name" value="Gal_mutarotase_sf_dom"/>
</dbReference>
<evidence type="ECO:0000256" key="5">
    <source>
        <dbReference type="ARBA" id="ARBA00021023"/>
    </source>
</evidence>
<feature type="binding site" evidence="12">
    <location>
        <begin position="133"/>
        <end position="134"/>
    </location>
    <ligand>
        <name>beta-D-galactose</name>
        <dbReference type="ChEBI" id="CHEBI:27667"/>
    </ligand>
</feature>
<organism evidence="13 14">
    <name type="scientific">Pristionchus mayeri</name>
    <dbReference type="NCBI Taxonomy" id="1317129"/>
    <lineage>
        <taxon>Eukaryota</taxon>
        <taxon>Metazoa</taxon>
        <taxon>Ecdysozoa</taxon>
        <taxon>Nematoda</taxon>
        <taxon>Chromadorea</taxon>
        <taxon>Rhabditida</taxon>
        <taxon>Rhabditina</taxon>
        <taxon>Diplogasteromorpha</taxon>
        <taxon>Diplogasteroidea</taxon>
        <taxon>Neodiplogasteridae</taxon>
        <taxon>Pristionchus</taxon>
    </lineage>
</organism>
<feature type="binding site" evidence="11">
    <location>
        <position position="290"/>
    </location>
    <ligand>
        <name>beta-D-galactose</name>
        <dbReference type="ChEBI" id="CHEBI:27667"/>
    </ligand>
</feature>
<dbReference type="SUPFAM" id="SSF74650">
    <property type="entry name" value="Galactose mutarotase-like"/>
    <property type="match status" value="1"/>
</dbReference>
<keyword evidence="7" id="KW-0119">Carbohydrate metabolism</keyword>
<dbReference type="InterPro" id="IPR047215">
    <property type="entry name" value="Galactose_mutarotase-like"/>
</dbReference>
<evidence type="ECO:0000313" key="14">
    <source>
        <dbReference type="Proteomes" id="UP001328107"/>
    </source>
</evidence>
<feature type="active site" description="Proton donor" evidence="10">
    <location>
        <position position="230"/>
    </location>
</feature>
<evidence type="ECO:0000256" key="11">
    <source>
        <dbReference type="PIRSR" id="PIRSR005096-2"/>
    </source>
</evidence>